<reference evidence="1" key="3">
    <citation type="submission" date="2025-08" db="UniProtKB">
        <authorList>
            <consortium name="Ensembl"/>
        </authorList>
    </citation>
    <scope>IDENTIFICATION</scope>
</reference>
<dbReference type="EMBL" id="CABD030069928">
    <property type="status" value="NOT_ANNOTATED_CDS"/>
    <property type="molecule type" value="Genomic_DNA"/>
</dbReference>
<sequence length="151" mass="16067">MFLHLDSHSSLERTKPTVVGVDTHMELDEVHCCPGRDSGGGFIKGPMLQGLQGEGKLAPIPKPTLPSPSRLTLFVSSSQMEDHGFPARRNGLTQASFIYQMPAGWGSPGGLFLPCQPVPTPVVLKPPLPPCPISWGEPGPAVDGIRRTPAP</sequence>
<evidence type="ECO:0000313" key="2">
    <source>
        <dbReference type="Proteomes" id="UP000001519"/>
    </source>
</evidence>
<name>A0A2I2ZQK1_GORGO</name>
<reference evidence="1" key="4">
    <citation type="submission" date="2025-09" db="UniProtKB">
        <authorList>
            <consortium name="Ensembl"/>
        </authorList>
    </citation>
    <scope>IDENTIFICATION</scope>
</reference>
<keyword evidence="2" id="KW-1185">Reference proteome</keyword>
<dbReference type="AlphaFoldDB" id="A0A2I2ZQK1"/>
<organism evidence="1 2">
    <name type="scientific">Gorilla gorilla gorilla</name>
    <name type="common">Western lowland gorilla</name>
    <dbReference type="NCBI Taxonomy" id="9595"/>
    <lineage>
        <taxon>Eukaryota</taxon>
        <taxon>Metazoa</taxon>
        <taxon>Chordata</taxon>
        <taxon>Craniata</taxon>
        <taxon>Vertebrata</taxon>
        <taxon>Euteleostomi</taxon>
        <taxon>Mammalia</taxon>
        <taxon>Eutheria</taxon>
        <taxon>Euarchontoglires</taxon>
        <taxon>Primates</taxon>
        <taxon>Haplorrhini</taxon>
        <taxon>Catarrhini</taxon>
        <taxon>Hominidae</taxon>
        <taxon>Gorilla</taxon>
    </lineage>
</organism>
<protein>
    <submittedName>
        <fullName evidence="1">Chromosome 10 open reading frame 55 (putative)</fullName>
    </submittedName>
</protein>
<dbReference type="Bgee" id="ENSGGOG00000043479">
    <property type="expression patterns" value="Expressed in liver and 3 other cell types or tissues"/>
</dbReference>
<dbReference type="Proteomes" id="UP000001519">
    <property type="component" value="Chromosome 10"/>
</dbReference>
<dbReference type="GeneTree" id="ENSGT00390000017469"/>
<dbReference type="Ensembl" id="ENSGGOT00000052901.1">
    <property type="protein sequence ID" value="ENSGGOP00000049442.1"/>
    <property type="gene ID" value="ENSGGOG00000043479.1"/>
</dbReference>
<dbReference type="OMA" id="EVHGCPG"/>
<evidence type="ECO:0000313" key="1">
    <source>
        <dbReference type="Ensembl" id="ENSGGOP00000049442.1"/>
    </source>
</evidence>
<reference evidence="2" key="1">
    <citation type="submission" date="2011-05" db="EMBL/GenBank/DDBJ databases">
        <title>Insights into the evolution of the great apes provided by the gorilla genome.</title>
        <authorList>
            <person name="Scally A."/>
        </authorList>
    </citation>
    <scope>NUCLEOTIDE SEQUENCE [LARGE SCALE GENOMIC DNA]</scope>
</reference>
<reference evidence="1 2" key="2">
    <citation type="journal article" date="2012" name="Nature">
        <title>Insights into hominid evolution from the gorilla genome sequence.</title>
        <authorList>
            <person name="Scally A."/>
            <person name="Dutheil J.Y."/>
            <person name="Hillier L.W."/>
            <person name="Jordan G.E."/>
            <person name="Goodhead I."/>
            <person name="Herrero J."/>
            <person name="Hobolth A."/>
            <person name="Lappalainen T."/>
            <person name="Mailund T."/>
            <person name="Marques-Bonet T."/>
            <person name="McCarthy S."/>
            <person name="Montgomery S.H."/>
            <person name="Schwalie P.C."/>
            <person name="Tang Y.A."/>
            <person name="Ward M.C."/>
            <person name="Xue Y."/>
            <person name="Yngvadottir B."/>
            <person name="Alkan C."/>
            <person name="Andersen L.N."/>
            <person name="Ayub Q."/>
            <person name="Ball E.V."/>
            <person name="Beal K."/>
            <person name="Bradley B.J."/>
            <person name="Chen Y."/>
            <person name="Clee C.M."/>
            <person name="Fitzgerald S."/>
            <person name="Graves T.A."/>
            <person name="Gu Y."/>
            <person name="Heath P."/>
            <person name="Heger A."/>
            <person name="Karakoc E."/>
            <person name="Kolb-Kokocinski A."/>
            <person name="Laird G.K."/>
            <person name="Lunter G."/>
            <person name="Meader S."/>
            <person name="Mort M."/>
            <person name="Mullikin J.C."/>
            <person name="Munch K."/>
            <person name="O'Connor T.D."/>
            <person name="Phillips A.D."/>
            <person name="Prado-Martinez J."/>
            <person name="Rogers A.S."/>
            <person name="Sajjadian S."/>
            <person name="Schmidt D."/>
            <person name="Shaw K."/>
            <person name="Simpson J.T."/>
            <person name="Stenson P.D."/>
            <person name="Turner D.J."/>
            <person name="Vigilant L."/>
            <person name="Vilella A.J."/>
            <person name="Whitener W."/>
            <person name="Zhu B."/>
            <person name="Cooper D.N."/>
            <person name="de Jong P."/>
            <person name="Dermitzakis E.T."/>
            <person name="Eichler E.E."/>
            <person name="Flicek P."/>
            <person name="Goldman N."/>
            <person name="Mundy N.I."/>
            <person name="Ning Z."/>
            <person name="Odom D.T."/>
            <person name="Ponting C.P."/>
            <person name="Quail M.A."/>
            <person name="Ryder O.A."/>
            <person name="Searle S.M."/>
            <person name="Warren W.C."/>
            <person name="Wilson R.K."/>
            <person name="Schierup M.H."/>
            <person name="Rogers J."/>
            <person name="Tyler-Smith C."/>
            <person name="Durbin R."/>
        </authorList>
    </citation>
    <scope>NUCLEOTIDE SEQUENCE [LARGE SCALE GENOMIC DNA]</scope>
</reference>
<proteinExistence type="predicted"/>
<dbReference type="InParanoid" id="A0A2I2ZQK1"/>
<accession>A0A2I2ZQK1</accession>